<organism evidence="1 2">
    <name type="scientific">Cichlidogyrus casuarinus</name>
    <dbReference type="NCBI Taxonomy" id="1844966"/>
    <lineage>
        <taxon>Eukaryota</taxon>
        <taxon>Metazoa</taxon>
        <taxon>Spiralia</taxon>
        <taxon>Lophotrochozoa</taxon>
        <taxon>Platyhelminthes</taxon>
        <taxon>Monogenea</taxon>
        <taxon>Monopisthocotylea</taxon>
        <taxon>Dactylogyridea</taxon>
        <taxon>Ancyrocephalidae</taxon>
        <taxon>Cichlidogyrus</taxon>
    </lineage>
</organism>
<proteinExistence type="predicted"/>
<protein>
    <recommendedName>
        <fullName evidence="3">Maturase K</fullName>
    </recommendedName>
</protein>
<gene>
    <name evidence="1" type="ORF">Ciccas_011713</name>
</gene>
<keyword evidence="2" id="KW-1185">Reference proteome</keyword>
<dbReference type="Proteomes" id="UP001626550">
    <property type="component" value="Unassembled WGS sequence"/>
</dbReference>
<evidence type="ECO:0000313" key="2">
    <source>
        <dbReference type="Proteomes" id="UP001626550"/>
    </source>
</evidence>
<dbReference type="AlphaFoldDB" id="A0ABD2PRS7"/>
<accession>A0ABD2PRS7</accession>
<name>A0ABD2PRS7_9PLAT</name>
<comment type="caution">
    <text evidence="1">The sequence shown here is derived from an EMBL/GenBank/DDBJ whole genome shotgun (WGS) entry which is preliminary data.</text>
</comment>
<evidence type="ECO:0000313" key="1">
    <source>
        <dbReference type="EMBL" id="KAL3309738.1"/>
    </source>
</evidence>
<reference evidence="1 2" key="1">
    <citation type="submission" date="2024-11" db="EMBL/GenBank/DDBJ databases">
        <title>Adaptive evolution of stress response genes in parasites aligns with host niche diversity.</title>
        <authorList>
            <person name="Hahn C."/>
            <person name="Resl P."/>
        </authorList>
    </citation>
    <scope>NUCLEOTIDE SEQUENCE [LARGE SCALE GENOMIC DNA]</scope>
    <source>
        <strain evidence="1">EGGRZ-B1_66</strain>
        <tissue evidence="1">Body</tissue>
    </source>
</reference>
<evidence type="ECO:0008006" key="3">
    <source>
        <dbReference type="Google" id="ProtNLM"/>
    </source>
</evidence>
<sequence length="330" mass="38378">MAESEDHDFGLPNMWKARDSEAIIEHIDWGFYDGNLDCIIFHYYKDGQDFFLEMANSDELSTRALAHILLTPSGLMDSARENFYLPEHATLYKLEDILPVYEKFIRRNDFIEDDLELAGIGFVAVIKGTRMQMTDALFKRCLKILSTNCKQLPSILPIFPLERALPLMTGDDGIIKAFYTDTCSIPVDETSTNALEKIFIGKRTMQRGLLNFLYPFLVGRGYKWNHVTVHCLYGALTEATNYFHMMRNNHRHLNFLREFRWGAAKWKLNHLIILLEICLKPCSAELFSRLNNLMRYSGKQFEISSLIDQPDLYGLRLNSRHHSRLYCIPE</sequence>
<dbReference type="EMBL" id="JBJKFK010003593">
    <property type="protein sequence ID" value="KAL3309738.1"/>
    <property type="molecule type" value="Genomic_DNA"/>
</dbReference>